<dbReference type="AlphaFoldDB" id="A0AAD1UNI7"/>
<protein>
    <submittedName>
        <fullName evidence="2">Uncharacterized protein</fullName>
    </submittedName>
</protein>
<feature type="region of interest" description="Disordered" evidence="1">
    <location>
        <begin position="134"/>
        <end position="158"/>
    </location>
</feature>
<keyword evidence="3" id="KW-1185">Reference proteome</keyword>
<feature type="region of interest" description="Disordered" evidence="1">
    <location>
        <begin position="269"/>
        <end position="302"/>
    </location>
</feature>
<dbReference type="EMBL" id="CAMPGE010011219">
    <property type="protein sequence ID" value="CAI2370057.1"/>
    <property type="molecule type" value="Genomic_DNA"/>
</dbReference>
<evidence type="ECO:0000256" key="1">
    <source>
        <dbReference type="SAM" id="MobiDB-lite"/>
    </source>
</evidence>
<gene>
    <name evidence="2" type="ORF">ECRASSUSDP1_LOCUS11365</name>
</gene>
<proteinExistence type="predicted"/>
<feature type="compositionally biased region" description="Polar residues" evidence="1">
    <location>
        <begin position="134"/>
        <end position="146"/>
    </location>
</feature>
<name>A0AAD1UNI7_EUPCR</name>
<dbReference type="Proteomes" id="UP001295684">
    <property type="component" value="Unassembled WGS sequence"/>
</dbReference>
<accession>A0AAD1UNI7</accession>
<feature type="compositionally biased region" description="Basic and acidic residues" evidence="1">
    <location>
        <begin position="278"/>
        <end position="290"/>
    </location>
</feature>
<reference evidence="2" key="1">
    <citation type="submission" date="2023-07" db="EMBL/GenBank/DDBJ databases">
        <authorList>
            <consortium name="AG Swart"/>
            <person name="Singh M."/>
            <person name="Singh A."/>
            <person name="Seah K."/>
            <person name="Emmerich C."/>
        </authorList>
    </citation>
    <scope>NUCLEOTIDE SEQUENCE</scope>
    <source>
        <strain evidence="2">DP1</strain>
    </source>
</reference>
<sequence>MNSQRRMHGPIQQETQLKNRMDVSSNFHRDRNRSIGKAIKITESFKTNRGSKFPEPQKYSKPTIFDPEKAELVKQGYREGQKDNPNKIINNNTQFRIFNEISPKDKNIAPLENMNDNPNKWKPKMTYYLRENQGDITQTKKNNSGKDFSPSGIRDRSRDARIANSKRKLQNYMNLVNTDLRKMNKKYQERMVSRSAMTKLPEHTQESYAVREMARNGPTNKTVMNINKFYQSSNTDNFHKNKYSVPSYPVLDIQQKKVINKECNIDARRSRRSNTLDQEVHQRRSNDNYQKEVVSPSNPHPQKFQRNVSKLQLNDHNNFDKVGSVTYRDNNSKAVYPLNQNTNVNKQISSFFERNKKSMKSKYPAVSPVFKPAIPTKVDIEKNPLKILDTANHEAASRRNPHGIIYKSSKTPEFTDILSMSRKLDFAAHLGK</sequence>
<feature type="compositionally biased region" description="Basic and acidic residues" evidence="1">
    <location>
        <begin position="17"/>
        <end position="33"/>
    </location>
</feature>
<feature type="region of interest" description="Disordered" evidence="1">
    <location>
        <begin position="1"/>
        <end position="35"/>
    </location>
</feature>
<organism evidence="2 3">
    <name type="scientific">Euplotes crassus</name>
    <dbReference type="NCBI Taxonomy" id="5936"/>
    <lineage>
        <taxon>Eukaryota</taxon>
        <taxon>Sar</taxon>
        <taxon>Alveolata</taxon>
        <taxon>Ciliophora</taxon>
        <taxon>Intramacronucleata</taxon>
        <taxon>Spirotrichea</taxon>
        <taxon>Hypotrichia</taxon>
        <taxon>Euplotida</taxon>
        <taxon>Euplotidae</taxon>
        <taxon>Moneuplotes</taxon>
    </lineage>
</organism>
<comment type="caution">
    <text evidence="2">The sequence shown here is derived from an EMBL/GenBank/DDBJ whole genome shotgun (WGS) entry which is preliminary data.</text>
</comment>
<evidence type="ECO:0000313" key="2">
    <source>
        <dbReference type="EMBL" id="CAI2370057.1"/>
    </source>
</evidence>
<evidence type="ECO:0000313" key="3">
    <source>
        <dbReference type="Proteomes" id="UP001295684"/>
    </source>
</evidence>